<reference evidence="2" key="2">
    <citation type="submission" date="2023-11" db="UniProtKB">
        <authorList>
            <consortium name="WormBaseParasite"/>
        </authorList>
    </citation>
    <scope>IDENTIFICATION</scope>
</reference>
<dbReference type="Proteomes" id="UP000050795">
    <property type="component" value="Unassembled WGS sequence"/>
</dbReference>
<accession>A0AA85J2I3</accession>
<organism evidence="1 2">
    <name type="scientific">Trichobilharzia regenti</name>
    <name type="common">Nasal bird schistosome</name>
    <dbReference type="NCBI Taxonomy" id="157069"/>
    <lineage>
        <taxon>Eukaryota</taxon>
        <taxon>Metazoa</taxon>
        <taxon>Spiralia</taxon>
        <taxon>Lophotrochozoa</taxon>
        <taxon>Platyhelminthes</taxon>
        <taxon>Trematoda</taxon>
        <taxon>Digenea</taxon>
        <taxon>Strigeidida</taxon>
        <taxon>Schistosomatoidea</taxon>
        <taxon>Schistosomatidae</taxon>
        <taxon>Trichobilharzia</taxon>
    </lineage>
</organism>
<protein>
    <submittedName>
        <fullName evidence="2">Uncharacterized protein</fullName>
    </submittedName>
</protein>
<evidence type="ECO:0000313" key="1">
    <source>
        <dbReference type="Proteomes" id="UP000050795"/>
    </source>
</evidence>
<proteinExistence type="predicted"/>
<sequence>MQIGEVTVYHRSWQMSAPNIPNNTIRHNLFDICRAEFPVSVPIISQAPTLGSAPRNVFNAFSSNPQSRSVQKSTVNNSVSNFSLVTTSNITQQNANNAANYSSLNNLFQSLSNVSTAQQASMPPANVTGYVNTIAPGPNGSLFTHFRPAQLTYPSSIRITLPTSLSLVSPHVTVNSNALRSLNPTSSHNHIHNGTERTITTATTTTTTAATATTTTTTATATTTGRCNKVMSTESLFTSTNLITCNGMKKLGAMTFLRWAAACTHAFKKERISVWPKSKADIDALHEMNWLISPPGLLGIYSESPFLRPAVLLRRVQFTAPGTINSSIPDVDNMVRSLREMADAKATKYSRFAPHFPSSAASIGFTTDYMTYVFTLELERQVVRLLLRSKNIGHSNWRVVLRLGWATTDFYVPGDASSNSASRRALIPESYHVVFLFVLAVELSPYLIQFSMGVKLSV</sequence>
<evidence type="ECO:0000313" key="2">
    <source>
        <dbReference type="WBParaSite" id="TREG1_136260.1"/>
    </source>
</evidence>
<keyword evidence="1" id="KW-1185">Reference proteome</keyword>
<dbReference type="WBParaSite" id="TREG1_136260.1">
    <property type="protein sequence ID" value="TREG1_136260.1"/>
    <property type="gene ID" value="TREG1_136260"/>
</dbReference>
<reference evidence="1" key="1">
    <citation type="submission" date="2022-06" db="EMBL/GenBank/DDBJ databases">
        <authorList>
            <person name="Berger JAMES D."/>
            <person name="Berger JAMES D."/>
        </authorList>
    </citation>
    <scope>NUCLEOTIDE SEQUENCE [LARGE SCALE GENOMIC DNA]</scope>
</reference>
<dbReference type="AlphaFoldDB" id="A0AA85J2I3"/>
<name>A0AA85J2I3_TRIRE</name>